<dbReference type="InterPro" id="IPR036990">
    <property type="entry name" value="M14A-like_propep"/>
</dbReference>
<dbReference type="Gene3D" id="3.40.630.10">
    <property type="entry name" value="Zn peptidases"/>
    <property type="match status" value="1"/>
</dbReference>
<evidence type="ECO:0000313" key="14">
    <source>
        <dbReference type="Proteomes" id="UP000322000"/>
    </source>
</evidence>
<dbReference type="InterPro" id="IPR000834">
    <property type="entry name" value="Peptidase_M14"/>
</dbReference>
<dbReference type="PRINTS" id="PR00765">
    <property type="entry name" value="CRBOXYPTASEA"/>
</dbReference>
<keyword evidence="3" id="KW-0121">Carboxypeptidase</keyword>
<organism evidence="14 15">
    <name type="scientific">Trichoplusia ni</name>
    <name type="common">Cabbage looper</name>
    <dbReference type="NCBI Taxonomy" id="7111"/>
    <lineage>
        <taxon>Eukaryota</taxon>
        <taxon>Metazoa</taxon>
        <taxon>Ecdysozoa</taxon>
        <taxon>Arthropoda</taxon>
        <taxon>Hexapoda</taxon>
        <taxon>Insecta</taxon>
        <taxon>Pterygota</taxon>
        <taxon>Neoptera</taxon>
        <taxon>Endopterygota</taxon>
        <taxon>Lepidoptera</taxon>
        <taxon>Glossata</taxon>
        <taxon>Ditrysia</taxon>
        <taxon>Noctuoidea</taxon>
        <taxon>Noctuidae</taxon>
        <taxon>Plusiinae</taxon>
        <taxon>Trichoplusia</taxon>
    </lineage>
</organism>
<dbReference type="InterPro" id="IPR003146">
    <property type="entry name" value="M14A_act_pep"/>
</dbReference>
<feature type="domain" description="Peptidase M14" evidence="13">
    <location>
        <begin position="120"/>
        <end position="418"/>
    </location>
</feature>
<evidence type="ECO:0000256" key="1">
    <source>
        <dbReference type="ARBA" id="ARBA00001947"/>
    </source>
</evidence>
<dbReference type="RefSeq" id="XP_026740373.1">
    <property type="nucleotide sequence ID" value="XM_026884572.1"/>
</dbReference>
<keyword evidence="4" id="KW-0645">Protease</keyword>
<keyword evidence="9" id="KW-0482">Metalloprotease</keyword>
<feature type="chain" id="PRO_5028984478" evidence="12">
    <location>
        <begin position="18"/>
        <end position="435"/>
    </location>
</feature>
<dbReference type="Pfam" id="PF00246">
    <property type="entry name" value="Peptidase_M14"/>
    <property type="match status" value="1"/>
</dbReference>
<dbReference type="Gene3D" id="3.30.70.340">
    <property type="entry name" value="Metallocarboxypeptidase-like"/>
    <property type="match status" value="1"/>
</dbReference>
<evidence type="ECO:0000256" key="6">
    <source>
        <dbReference type="ARBA" id="ARBA00022729"/>
    </source>
</evidence>
<evidence type="ECO:0000259" key="13">
    <source>
        <dbReference type="PROSITE" id="PS52035"/>
    </source>
</evidence>
<dbReference type="SUPFAM" id="SSF53187">
    <property type="entry name" value="Zn-dependent exopeptidases"/>
    <property type="match status" value="1"/>
</dbReference>
<keyword evidence="8" id="KW-0862">Zinc</keyword>
<comment type="similarity">
    <text evidence="2 11">Belongs to the peptidase M14 family.</text>
</comment>
<feature type="signal peptide" evidence="12">
    <location>
        <begin position="1"/>
        <end position="17"/>
    </location>
</feature>
<evidence type="ECO:0000256" key="9">
    <source>
        <dbReference type="ARBA" id="ARBA00023049"/>
    </source>
</evidence>
<dbReference type="OrthoDB" id="3626597at2759"/>
<reference evidence="15" key="1">
    <citation type="submission" date="2025-08" db="UniProtKB">
        <authorList>
            <consortium name="RefSeq"/>
        </authorList>
    </citation>
    <scope>IDENTIFICATION</scope>
</reference>
<sequence length="435" mass="49602">MALKCVLFLALVGAVAAGKHDQHAGSSVHVIKLKDRADQKVLYDLEVDLGVDVWQHGMPGQRDAMVMVTPENRIEVLDELDSKGIEHYVHLNDLSKALEEEDKEIERWMSARSNRMIFQGYQRYAEIDRYLETIAERYPDLVTLVTAGQSFENRPIKYLKISTTNFEDQSKPIIFMTAMLHAREWVTTPVTLYSIYRLVENLRHEDADLRDDVDWIIMPLVNPDGYEYTHTHNRMWRKTRSHYPAVNDTCYGVDGNRNFDVLWNEFGVSSNPCADTYPGHEAFSEVETRYVRDILREYVPRIQIFMDHHSFGNYILFCYADTSLPENAAQIHQVGAAMGAQIDARKLPKAGYYRVGNSASVLYAASGASDDYAQVAGVPMSYTFELPGYEYGFAVPPEYVDQINEETWHGIAEAARLAKLYYASRYVPPAPPATP</sequence>
<dbReference type="GO" id="GO:0008270">
    <property type="term" value="F:zinc ion binding"/>
    <property type="evidence" value="ECO:0007669"/>
    <property type="project" value="InterPro"/>
</dbReference>
<dbReference type="GO" id="GO:0006508">
    <property type="term" value="P:proteolysis"/>
    <property type="evidence" value="ECO:0007669"/>
    <property type="project" value="UniProtKB-KW"/>
</dbReference>
<dbReference type="KEGG" id="tnl:113502843"/>
<protein>
    <submittedName>
        <fullName evidence="15">Carboxypeptidase B-like</fullName>
    </submittedName>
</protein>
<evidence type="ECO:0000256" key="5">
    <source>
        <dbReference type="ARBA" id="ARBA00022723"/>
    </source>
</evidence>
<evidence type="ECO:0000256" key="3">
    <source>
        <dbReference type="ARBA" id="ARBA00022645"/>
    </source>
</evidence>
<dbReference type="InParanoid" id="A0A7E5WI53"/>
<evidence type="ECO:0000256" key="2">
    <source>
        <dbReference type="ARBA" id="ARBA00005988"/>
    </source>
</evidence>
<dbReference type="AlphaFoldDB" id="A0A7E5WI53"/>
<dbReference type="GO" id="GO:0004181">
    <property type="term" value="F:metallocarboxypeptidase activity"/>
    <property type="evidence" value="ECO:0007669"/>
    <property type="project" value="InterPro"/>
</dbReference>
<dbReference type="Proteomes" id="UP000322000">
    <property type="component" value="Chromosome 18"/>
</dbReference>
<keyword evidence="6 12" id="KW-0732">Signal</keyword>
<comment type="cofactor">
    <cofactor evidence="1">
        <name>Zn(2+)</name>
        <dbReference type="ChEBI" id="CHEBI:29105"/>
    </cofactor>
</comment>
<dbReference type="PROSITE" id="PS52035">
    <property type="entry name" value="PEPTIDASE_M14"/>
    <property type="match status" value="1"/>
</dbReference>
<evidence type="ECO:0000256" key="10">
    <source>
        <dbReference type="ARBA" id="ARBA00023157"/>
    </source>
</evidence>
<dbReference type="Pfam" id="PF02244">
    <property type="entry name" value="Propep_M14"/>
    <property type="match status" value="1"/>
</dbReference>
<proteinExistence type="inferred from homology"/>
<dbReference type="GO" id="GO:0005615">
    <property type="term" value="C:extracellular space"/>
    <property type="evidence" value="ECO:0007669"/>
    <property type="project" value="TreeGrafter"/>
</dbReference>
<keyword evidence="5" id="KW-0479">Metal-binding</keyword>
<evidence type="ECO:0000256" key="4">
    <source>
        <dbReference type="ARBA" id="ARBA00022670"/>
    </source>
</evidence>
<evidence type="ECO:0000256" key="7">
    <source>
        <dbReference type="ARBA" id="ARBA00022801"/>
    </source>
</evidence>
<dbReference type="SMART" id="SM00631">
    <property type="entry name" value="Zn_pept"/>
    <property type="match status" value="1"/>
</dbReference>
<dbReference type="GeneID" id="113502843"/>
<dbReference type="SUPFAM" id="SSF54897">
    <property type="entry name" value="Protease propeptides/inhibitors"/>
    <property type="match status" value="1"/>
</dbReference>
<dbReference type="PANTHER" id="PTHR11705:SF140">
    <property type="entry name" value="FI02848P-RELATED"/>
    <property type="match status" value="1"/>
</dbReference>
<accession>A0A7E5WI53</accession>
<evidence type="ECO:0000256" key="11">
    <source>
        <dbReference type="PROSITE-ProRule" id="PRU01379"/>
    </source>
</evidence>
<keyword evidence="14" id="KW-1185">Reference proteome</keyword>
<keyword evidence="7" id="KW-0378">Hydrolase</keyword>
<gene>
    <name evidence="15" type="primary">LOC113502843</name>
</gene>
<feature type="active site" description="Proton donor/acceptor" evidence="11">
    <location>
        <position position="385"/>
    </location>
</feature>
<evidence type="ECO:0000256" key="12">
    <source>
        <dbReference type="SAM" id="SignalP"/>
    </source>
</evidence>
<name>A0A7E5WI53_TRINI</name>
<keyword evidence="10" id="KW-1015">Disulfide bond</keyword>
<dbReference type="FunFam" id="3.40.630.10:FF:000084">
    <property type="entry name" value="Carboxypeptidase B2"/>
    <property type="match status" value="1"/>
</dbReference>
<dbReference type="PANTHER" id="PTHR11705">
    <property type="entry name" value="PROTEASE FAMILY M14 CARBOXYPEPTIDASE A,B"/>
    <property type="match status" value="1"/>
</dbReference>
<evidence type="ECO:0000256" key="8">
    <source>
        <dbReference type="ARBA" id="ARBA00022833"/>
    </source>
</evidence>
<evidence type="ECO:0000313" key="15">
    <source>
        <dbReference type="RefSeq" id="XP_026740373.1"/>
    </source>
</evidence>
<dbReference type="FunCoup" id="A0A7E5WI53">
    <property type="interactions" value="67"/>
</dbReference>